<dbReference type="EMBL" id="JABWDY010013956">
    <property type="protein sequence ID" value="KAF5197962.1"/>
    <property type="molecule type" value="Genomic_DNA"/>
</dbReference>
<reference evidence="2 3" key="1">
    <citation type="submission" date="2020-06" db="EMBL/GenBank/DDBJ databases">
        <title>Transcriptomic and genomic resources for Thalictrum thalictroides and T. hernandezii: Facilitating candidate gene discovery in an emerging model plant lineage.</title>
        <authorList>
            <person name="Arias T."/>
            <person name="Riano-Pachon D.M."/>
            <person name="Di Stilio V.S."/>
        </authorList>
    </citation>
    <scope>NUCLEOTIDE SEQUENCE [LARGE SCALE GENOMIC DNA]</scope>
    <source>
        <strain evidence="3">cv. WT478/WT964</strain>
        <tissue evidence="2">Leaves</tissue>
    </source>
</reference>
<evidence type="ECO:0000313" key="3">
    <source>
        <dbReference type="Proteomes" id="UP000554482"/>
    </source>
</evidence>
<proteinExistence type="predicted"/>
<accession>A0A7J6WPA1</accession>
<gene>
    <name evidence="2" type="ORF">FRX31_012449</name>
</gene>
<sequence>MQQDTWLPRIRASRASELSPTFPADISIDPVELNNPSKSLPCVWSYQSSSLERERACSLVGCLQIPAGEERDRLVPLRFGAINQDVSIGENGVQGARVRLSRATDSRKTKIPPVSSPTSKG</sequence>
<dbReference type="Proteomes" id="UP000554482">
    <property type="component" value="Unassembled WGS sequence"/>
</dbReference>
<evidence type="ECO:0000313" key="2">
    <source>
        <dbReference type="EMBL" id="KAF5197962.1"/>
    </source>
</evidence>
<feature type="region of interest" description="Disordered" evidence="1">
    <location>
        <begin position="100"/>
        <end position="121"/>
    </location>
</feature>
<protein>
    <submittedName>
        <fullName evidence="2">Uncharacterized protein</fullName>
    </submittedName>
</protein>
<comment type="caution">
    <text evidence="2">The sequence shown here is derived from an EMBL/GenBank/DDBJ whole genome shotgun (WGS) entry which is preliminary data.</text>
</comment>
<dbReference type="AlphaFoldDB" id="A0A7J6WPA1"/>
<keyword evidence="3" id="KW-1185">Reference proteome</keyword>
<organism evidence="2 3">
    <name type="scientific">Thalictrum thalictroides</name>
    <name type="common">Rue-anemone</name>
    <name type="synonym">Anemone thalictroides</name>
    <dbReference type="NCBI Taxonomy" id="46969"/>
    <lineage>
        <taxon>Eukaryota</taxon>
        <taxon>Viridiplantae</taxon>
        <taxon>Streptophyta</taxon>
        <taxon>Embryophyta</taxon>
        <taxon>Tracheophyta</taxon>
        <taxon>Spermatophyta</taxon>
        <taxon>Magnoliopsida</taxon>
        <taxon>Ranunculales</taxon>
        <taxon>Ranunculaceae</taxon>
        <taxon>Thalictroideae</taxon>
        <taxon>Thalictrum</taxon>
    </lineage>
</organism>
<evidence type="ECO:0000256" key="1">
    <source>
        <dbReference type="SAM" id="MobiDB-lite"/>
    </source>
</evidence>
<name>A0A7J6WPA1_THATH</name>